<dbReference type="AlphaFoldDB" id="A0AAV2HZ51"/>
<feature type="non-terminal residue" evidence="1">
    <location>
        <position position="1"/>
    </location>
</feature>
<gene>
    <name evidence="1" type="ORF">GSLYS_00013289001</name>
</gene>
<protein>
    <submittedName>
        <fullName evidence="1">Uncharacterized protein</fullName>
    </submittedName>
</protein>
<sequence length="100" mass="10978">CDPGLWGWNCTVPCISSKCLNNSCNKDTGICEVDCAPRYMDYPNCTVACFEHCVNDVCNVDTLECTEGCQKGWYGLKCTEECSKYCQEPGCNETTGNCTG</sequence>
<name>A0AAV2HZ51_LYMST</name>
<proteinExistence type="predicted"/>
<accession>A0AAV2HZ51</accession>
<evidence type="ECO:0000313" key="2">
    <source>
        <dbReference type="Proteomes" id="UP001497497"/>
    </source>
</evidence>
<comment type="caution">
    <text evidence="1">The sequence shown here is derived from an EMBL/GenBank/DDBJ whole genome shotgun (WGS) entry which is preliminary data.</text>
</comment>
<organism evidence="1 2">
    <name type="scientific">Lymnaea stagnalis</name>
    <name type="common">Great pond snail</name>
    <name type="synonym">Helix stagnalis</name>
    <dbReference type="NCBI Taxonomy" id="6523"/>
    <lineage>
        <taxon>Eukaryota</taxon>
        <taxon>Metazoa</taxon>
        <taxon>Spiralia</taxon>
        <taxon>Lophotrochozoa</taxon>
        <taxon>Mollusca</taxon>
        <taxon>Gastropoda</taxon>
        <taxon>Heterobranchia</taxon>
        <taxon>Euthyneura</taxon>
        <taxon>Panpulmonata</taxon>
        <taxon>Hygrophila</taxon>
        <taxon>Lymnaeoidea</taxon>
        <taxon>Lymnaeidae</taxon>
        <taxon>Lymnaea</taxon>
    </lineage>
</organism>
<keyword evidence="2" id="KW-1185">Reference proteome</keyword>
<feature type="non-terminal residue" evidence="1">
    <location>
        <position position="100"/>
    </location>
</feature>
<dbReference type="Proteomes" id="UP001497497">
    <property type="component" value="Unassembled WGS sequence"/>
</dbReference>
<dbReference type="EMBL" id="CAXITT010000342">
    <property type="protein sequence ID" value="CAL1539556.1"/>
    <property type="molecule type" value="Genomic_DNA"/>
</dbReference>
<reference evidence="1 2" key="1">
    <citation type="submission" date="2024-04" db="EMBL/GenBank/DDBJ databases">
        <authorList>
            <consortium name="Genoscope - CEA"/>
            <person name="William W."/>
        </authorList>
    </citation>
    <scope>NUCLEOTIDE SEQUENCE [LARGE SCALE GENOMIC DNA]</scope>
</reference>
<evidence type="ECO:0000313" key="1">
    <source>
        <dbReference type="EMBL" id="CAL1539556.1"/>
    </source>
</evidence>